<feature type="compositionally biased region" description="Polar residues" evidence="6">
    <location>
        <begin position="243"/>
        <end position="267"/>
    </location>
</feature>
<comment type="caution">
    <text evidence="9">The sequence shown here is derived from an EMBL/GenBank/DDBJ whole genome shotgun (WGS) entry which is preliminary data.</text>
</comment>
<evidence type="ECO:0000256" key="2">
    <source>
        <dbReference type="ARBA" id="ARBA00007261"/>
    </source>
</evidence>
<sequence>MSRKAVALWRSARPARTPRRQLASAVPPPSVDITTLPNKIRVATESTPGHFSTVGLYIDAGSRYETPMTSGVSHFLDRMAFKSTTTRTDEQMASDIHSLGGQIMCSSARESIMYQSSHAHKGTPLALSLIADTILNPAFTPEELEAQQDAASYEIREISSKPEMILPEVLHNVAYGNQGLGNPLLCPEERILAMNDTILRHTLKEWYRPERMVIAGAGMPHQELVELANKFFSSLKPLDHLPSSPSVTQQLQQAHQSRLLNTSSANPQAAPHILNPNAPGVAKSLTRAASYLFPQPSPSGSVPKSPTSTYTGGHRFIRDPTQELGHLYIAFEGVGINDDDVYTLAVMQVLLGGGGSFSAGGPGKGMYSRLYTHILNHYTQIDHCASFHHIYNDSSLFGLFASFLPAASGLSGGNTPAQILPHLVHQLSLLMYSPVGEAELSRARNQLNSSLMMALESRAVEVEDLGRQILVHGRKIPVEEMTEKIDAVTPSDVKRVAARVFGPESGSKATVVCMGHEDVGSWPEVFSKYGIAGA</sequence>
<dbReference type="GO" id="GO:0046872">
    <property type="term" value="F:metal ion binding"/>
    <property type="evidence" value="ECO:0007669"/>
    <property type="project" value="InterPro"/>
</dbReference>
<dbReference type="InterPro" id="IPR011765">
    <property type="entry name" value="Pept_M16_N"/>
</dbReference>
<feature type="domain" description="Peptidase M16 C-terminal" evidence="8">
    <location>
        <begin position="199"/>
        <end position="447"/>
    </location>
</feature>
<accession>A0A9P5ZE85</accession>
<evidence type="ECO:0000313" key="9">
    <source>
        <dbReference type="EMBL" id="KAF9486453.1"/>
    </source>
</evidence>
<evidence type="ECO:0000259" key="8">
    <source>
        <dbReference type="Pfam" id="PF05193"/>
    </source>
</evidence>
<evidence type="ECO:0000259" key="7">
    <source>
        <dbReference type="Pfam" id="PF00675"/>
    </source>
</evidence>
<feature type="compositionally biased region" description="Polar residues" evidence="6">
    <location>
        <begin position="298"/>
        <end position="311"/>
    </location>
</feature>
<dbReference type="GO" id="GO:0005739">
    <property type="term" value="C:mitochondrion"/>
    <property type="evidence" value="ECO:0007669"/>
    <property type="project" value="TreeGrafter"/>
</dbReference>
<feature type="region of interest" description="Disordered" evidence="6">
    <location>
        <begin position="293"/>
        <end position="312"/>
    </location>
</feature>
<feature type="region of interest" description="Disordered" evidence="6">
    <location>
        <begin position="1"/>
        <end position="30"/>
    </location>
</feature>
<proteinExistence type="inferred from homology"/>
<comment type="similarity">
    <text evidence="2 5">Belongs to the peptidase M16 family.</text>
</comment>
<evidence type="ECO:0000256" key="3">
    <source>
        <dbReference type="ARBA" id="ARBA00030006"/>
    </source>
</evidence>
<dbReference type="InterPro" id="IPR007863">
    <property type="entry name" value="Peptidase_M16_C"/>
</dbReference>
<dbReference type="Proteomes" id="UP000807469">
    <property type="component" value="Unassembled WGS sequence"/>
</dbReference>
<dbReference type="PANTHER" id="PTHR11851:SF49">
    <property type="entry name" value="MITOCHONDRIAL-PROCESSING PEPTIDASE SUBUNIT ALPHA"/>
    <property type="match status" value="1"/>
</dbReference>
<dbReference type="SUPFAM" id="SSF63411">
    <property type="entry name" value="LuxS/MPP-like metallohydrolase"/>
    <property type="match status" value="2"/>
</dbReference>
<evidence type="ECO:0000256" key="1">
    <source>
        <dbReference type="ARBA" id="ARBA00002123"/>
    </source>
</evidence>
<dbReference type="GO" id="GO:0004222">
    <property type="term" value="F:metalloendopeptidase activity"/>
    <property type="evidence" value="ECO:0007669"/>
    <property type="project" value="InterPro"/>
</dbReference>
<dbReference type="PANTHER" id="PTHR11851">
    <property type="entry name" value="METALLOPROTEASE"/>
    <property type="match status" value="1"/>
</dbReference>
<reference evidence="9" key="1">
    <citation type="submission" date="2020-11" db="EMBL/GenBank/DDBJ databases">
        <authorList>
            <consortium name="DOE Joint Genome Institute"/>
            <person name="Ahrendt S."/>
            <person name="Riley R."/>
            <person name="Andreopoulos W."/>
            <person name="Labutti K."/>
            <person name="Pangilinan J."/>
            <person name="Ruiz-Duenas F.J."/>
            <person name="Barrasa J.M."/>
            <person name="Sanchez-Garcia M."/>
            <person name="Camarero S."/>
            <person name="Miyauchi S."/>
            <person name="Serrano A."/>
            <person name="Linde D."/>
            <person name="Babiker R."/>
            <person name="Drula E."/>
            <person name="Ayuso-Fernandez I."/>
            <person name="Pacheco R."/>
            <person name="Padilla G."/>
            <person name="Ferreira P."/>
            <person name="Barriuso J."/>
            <person name="Kellner H."/>
            <person name="Castanera R."/>
            <person name="Alfaro M."/>
            <person name="Ramirez L."/>
            <person name="Pisabarro A.G."/>
            <person name="Kuo A."/>
            <person name="Tritt A."/>
            <person name="Lipzen A."/>
            <person name="He G."/>
            <person name="Yan M."/>
            <person name="Ng V."/>
            <person name="Cullen D."/>
            <person name="Martin F."/>
            <person name="Rosso M.-N."/>
            <person name="Henrissat B."/>
            <person name="Hibbett D."/>
            <person name="Martinez A.T."/>
            <person name="Grigoriev I.V."/>
        </authorList>
    </citation>
    <scope>NUCLEOTIDE SEQUENCE</scope>
    <source>
        <strain evidence="9">CIRM-BRFM 674</strain>
    </source>
</reference>
<dbReference type="GO" id="GO:0006627">
    <property type="term" value="P:protein processing involved in protein targeting to mitochondrion"/>
    <property type="evidence" value="ECO:0007669"/>
    <property type="project" value="TreeGrafter"/>
</dbReference>
<dbReference type="InterPro" id="IPR011249">
    <property type="entry name" value="Metalloenz_LuxS/M16"/>
</dbReference>
<evidence type="ECO:0000256" key="4">
    <source>
        <dbReference type="ARBA" id="ARBA00032315"/>
    </source>
</evidence>
<name>A0A9P5ZE85_9AGAR</name>
<organism evidence="9 10">
    <name type="scientific">Pholiota conissans</name>
    <dbReference type="NCBI Taxonomy" id="109636"/>
    <lineage>
        <taxon>Eukaryota</taxon>
        <taxon>Fungi</taxon>
        <taxon>Dikarya</taxon>
        <taxon>Basidiomycota</taxon>
        <taxon>Agaricomycotina</taxon>
        <taxon>Agaricomycetes</taxon>
        <taxon>Agaricomycetidae</taxon>
        <taxon>Agaricales</taxon>
        <taxon>Agaricineae</taxon>
        <taxon>Strophariaceae</taxon>
        <taxon>Pholiota</taxon>
    </lineage>
</organism>
<dbReference type="AlphaFoldDB" id="A0A9P5ZE85"/>
<comment type="function">
    <text evidence="1">Substrate recognition and binding subunit of the essential mitochondrial processing protease (MPP), which cleaves the mitochondrial sequence off newly imported precursors proteins.</text>
</comment>
<feature type="region of interest" description="Disordered" evidence="6">
    <location>
        <begin position="242"/>
        <end position="277"/>
    </location>
</feature>
<evidence type="ECO:0000313" key="10">
    <source>
        <dbReference type="Proteomes" id="UP000807469"/>
    </source>
</evidence>
<protein>
    <recommendedName>
        <fullName evidence="3">Alpha-MPP</fullName>
    </recommendedName>
    <alternativeName>
        <fullName evidence="4">Inactive zinc metalloprotease alpha</fullName>
    </alternativeName>
</protein>
<dbReference type="InterPro" id="IPR050361">
    <property type="entry name" value="MPP/UQCRC_Complex"/>
</dbReference>
<feature type="domain" description="Peptidase M16 N-terminal" evidence="7">
    <location>
        <begin position="41"/>
        <end position="188"/>
    </location>
</feature>
<keyword evidence="10" id="KW-1185">Reference proteome</keyword>
<dbReference type="Pfam" id="PF00675">
    <property type="entry name" value="Peptidase_M16"/>
    <property type="match status" value="1"/>
</dbReference>
<evidence type="ECO:0000256" key="6">
    <source>
        <dbReference type="SAM" id="MobiDB-lite"/>
    </source>
</evidence>
<dbReference type="Pfam" id="PF05193">
    <property type="entry name" value="Peptidase_M16_C"/>
    <property type="match status" value="1"/>
</dbReference>
<dbReference type="OrthoDB" id="277191at2759"/>
<dbReference type="EMBL" id="MU155130">
    <property type="protein sequence ID" value="KAF9486453.1"/>
    <property type="molecule type" value="Genomic_DNA"/>
</dbReference>
<gene>
    <name evidence="9" type="ORF">BDN70DRAFT_822138</name>
</gene>
<dbReference type="PROSITE" id="PS00143">
    <property type="entry name" value="INSULINASE"/>
    <property type="match status" value="1"/>
</dbReference>
<evidence type="ECO:0000256" key="5">
    <source>
        <dbReference type="RuleBase" id="RU004447"/>
    </source>
</evidence>
<dbReference type="InterPro" id="IPR001431">
    <property type="entry name" value="Pept_M16_Zn_BS"/>
</dbReference>
<dbReference type="Gene3D" id="3.30.830.10">
    <property type="entry name" value="Metalloenzyme, LuxS/M16 peptidase-like"/>
    <property type="match status" value="2"/>
</dbReference>